<dbReference type="Gene3D" id="2.40.10.220">
    <property type="entry name" value="predicted glycosyltransferase like domains"/>
    <property type="match status" value="1"/>
</dbReference>
<evidence type="ECO:0000313" key="2">
    <source>
        <dbReference type="Proteomes" id="UP000218899"/>
    </source>
</evidence>
<name>A0A1B4VB11_9GAMM</name>
<sequence>MGDRMKTSRRTTPGNVVRFQKNGDAIEHRWFPRRPAEFQVNVIPPDLPAALGRTTDIGLGGMFVTMNAEHLQANDLVSALIYIGARCYHTQAFVTRVTGQGVALMFAHLDRKTLEFLLVLETGDNQHELDARQA</sequence>
<dbReference type="AlphaFoldDB" id="A0A1B4VB11"/>
<organism evidence="1 2">
    <name type="scientific">Sulfurifustis variabilis</name>
    <dbReference type="NCBI Taxonomy" id="1675686"/>
    <lineage>
        <taxon>Bacteria</taxon>
        <taxon>Pseudomonadati</taxon>
        <taxon>Pseudomonadota</taxon>
        <taxon>Gammaproteobacteria</taxon>
        <taxon>Acidiferrobacterales</taxon>
        <taxon>Acidiferrobacteraceae</taxon>
        <taxon>Sulfurifustis</taxon>
    </lineage>
</organism>
<dbReference type="SUPFAM" id="SSF141371">
    <property type="entry name" value="PilZ domain-like"/>
    <property type="match status" value="1"/>
</dbReference>
<evidence type="ECO:0000313" key="1">
    <source>
        <dbReference type="EMBL" id="BAU47441.1"/>
    </source>
</evidence>
<accession>A0A1B4VB11</accession>
<evidence type="ECO:0008006" key="3">
    <source>
        <dbReference type="Google" id="ProtNLM"/>
    </source>
</evidence>
<protein>
    <recommendedName>
        <fullName evidence="3">PilZ domain-containing protein</fullName>
    </recommendedName>
</protein>
<reference evidence="1 2" key="1">
    <citation type="submission" date="2015-08" db="EMBL/GenBank/DDBJ databases">
        <title>Complete genome sequence of Sulfurifustis variabilis.</title>
        <authorList>
            <person name="Miura A."/>
            <person name="Kojima H."/>
            <person name="Fukui M."/>
        </authorList>
    </citation>
    <scope>NUCLEOTIDE SEQUENCE [LARGE SCALE GENOMIC DNA]</scope>
    <source>
        <strain evidence="2">skN76</strain>
    </source>
</reference>
<keyword evidence="2" id="KW-1185">Reference proteome</keyword>
<dbReference type="KEGG" id="sva:SVA_0862"/>
<dbReference type="EMBL" id="AP014936">
    <property type="protein sequence ID" value="BAU47441.1"/>
    <property type="molecule type" value="Genomic_DNA"/>
</dbReference>
<gene>
    <name evidence="1" type="ORF">SVA_0862</name>
</gene>
<dbReference type="Proteomes" id="UP000218899">
    <property type="component" value="Chromosome"/>
</dbReference>
<proteinExistence type="predicted"/>